<evidence type="ECO:0000313" key="1">
    <source>
        <dbReference type="EMBL" id="MBX34700.1"/>
    </source>
</evidence>
<protein>
    <submittedName>
        <fullName evidence="1">Transcription factor MYB48-like</fullName>
    </submittedName>
</protein>
<dbReference type="AlphaFoldDB" id="A0A2P2MWW5"/>
<name>A0A2P2MWW5_RHIMU</name>
<sequence length="73" mass="8567">MYPTLEYECLAVMYPEVVPWADSVTEDGLWGGLWNLDEPFASNYYGKMAIFALEGSKIWIQWSVRVPQLWLYQ</sequence>
<organism evidence="1">
    <name type="scientific">Rhizophora mucronata</name>
    <name type="common">Asiatic mangrove</name>
    <dbReference type="NCBI Taxonomy" id="61149"/>
    <lineage>
        <taxon>Eukaryota</taxon>
        <taxon>Viridiplantae</taxon>
        <taxon>Streptophyta</taxon>
        <taxon>Embryophyta</taxon>
        <taxon>Tracheophyta</taxon>
        <taxon>Spermatophyta</taxon>
        <taxon>Magnoliopsida</taxon>
        <taxon>eudicotyledons</taxon>
        <taxon>Gunneridae</taxon>
        <taxon>Pentapetalae</taxon>
        <taxon>rosids</taxon>
        <taxon>fabids</taxon>
        <taxon>Malpighiales</taxon>
        <taxon>Rhizophoraceae</taxon>
        <taxon>Rhizophora</taxon>
    </lineage>
</organism>
<reference evidence="1" key="1">
    <citation type="submission" date="2018-02" db="EMBL/GenBank/DDBJ databases">
        <title>Rhizophora mucronata_Transcriptome.</title>
        <authorList>
            <person name="Meera S.P."/>
            <person name="Sreeshan A."/>
            <person name="Augustine A."/>
        </authorList>
    </citation>
    <scope>NUCLEOTIDE SEQUENCE</scope>
    <source>
        <tissue evidence="1">Leaf</tissue>
    </source>
</reference>
<dbReference type="EMBL" id="GGEC01054216">
    <property type="protein sequence ID" value="MBX34700.1"/>
    <property type="molecule type" value="Transcribed_RNA"/>
</dbReference>
<accession>A0A2P2MWW5</accession>
<proteinExistence type="predicted"/>